<feature type="transmembrane region" description="Helical" evidence="1">
    <location>
        <begin position="59"/>
        <end position="78"/>
    </location>
</feature>
<evidence type="ECO:0000313" key="2">
    <source>
        <dbReference type="EMBL" id="TQS43083.1"/>
    </source>
</evidence>
<dbReference type="RefSeq" id="WP_142706568.1">
    <property type="nucleotide sequence ID" value="NZ_VIRS01000015.1"/>
</dbReference>
<evidence type="ECO:0000256" key="1">
    <source>
        <dbReference type="SAM" id="Phobius"/>
    </source>
</evidence>
<feature type="transmembrane region" description="Helical" evidence="1">
    <location>
        <begin position="298"/>
        <end position="320"/>
    </location>
</feature>
<keyword evidence="1" id="KW-1133">Transmembrane helix</keyword>
<dbReference type="FunCoup" id="A0A545AP67">
    <property type="interactions" value="6"/>
</dbReference>
<name>A0A545AP67_9ACTN</name>
<proteinExistence type="predicted"/>
<accession>A0A545AP67</accession>
<evidence type="ECO:0000313" key="3">
    <source>
        <dbReference type="Proteomes" id="UP000317982"/>
    </source>
</evidence>
<dbReference type="Proteomes" id="UP000317982">
    <property type="component" value="Unassembled WGS sequence"/>
</dbReference>
<gene>
    <name evidence="2" type="ORF">FL583_21870</name>
</gene>
<dbReference type="EMBL" id="VIRS01000015">
    <property type="protein sequence ID" value="TQS43083.1"/>
    <property type="molecule type" value="Genomic_DNA"/>
</dbReference>
<dbReference type="InParanoid" id="A0A545AP67"/>
<feature type="transmembrane region" description="Helical" evidence="1">
    <location>
        <begin position="340"/>
        <end position="365"/>
    </location>
</feature>
<feature type="transmembrane region" description="Helical" evidence="1">
    <location>
        <begin position="90"/>
        <end position="116"/>
    </location>
</feature>
<organism evidence="2 3">
    <name type="scientific">Cryptosporangium phraense</name>
    <dbReference type="NCBI Taxonomy" id="2593070"/>
    <lineage>
        <taxon>Bacteria</taxon>
        <taxon>Bacillati</taxon>
        <taxon>Actinomycetota</taxon>
        <taxon>Actinomycetes</taxon>
        <taxon>Cryptosporangiales</taxon>
        <taxon>Cryptosporangiaceae</taxon>
        <taxon>Cryptosporangium</taxon>
    </lineage>
</organism>
<feature type="transmembrane region" description="Helical" evidence="1">
    <location>
        <begin position="261"/>
        <end position="291"/>
    </location>
</feature>
<keyword evidence="3" id="KW-1185">Reference proteome</keyword>
<reference evidence="2 3" key="1">
    <citation type="submission" date="2019-07" db="EMBL/GenBank/DDBJ databases">
        <title>Cryptosporangium phraense sp. nov., isolated from plant litter.</title>
        <authorList>
            <person name="Suriyachadkun C."/>
        </authorList>
    </citation>
    <scope>NUCLEOTIDE SEQUENCE [LARGE SCALE GENOMIC DNA]</scope>
    <source>
        <strain evidence="2 3">A-T 5661</strain>
    </source>
</reference>
<dbReference type="OrthoDB" id="5242248at2"/>
<sequence length="467" mass="48103">MPPTTVSAEPRARPRATRALLATAAAVAACAAWGAWLSYGGTRLHLDGGLILTGSWHPRFPAFALVAIGLAVVFVRYAAEFTRRAAWGRLLVGSAAATALWAVVVAATDGIGALSAPLTTRWEYLRDVHRVGELRPFLSTFTEHVLGGSAGFQWVTHVSGHPPGALLVFTGLDRVGLGAPGWSAALCILAGASAVPAVLLTLRLLADETTARAAAPFVALAPSVLWIATSADALFLGVSAWGVCALAHAASRHDRAGDLLAVGAGLLLGATLFLSYGLTLMSVPAVAVVLGQRRVRPLLVAAPAVLAVIGAFAAEGFWWLDGLAIASERVREGPAWIDRPTAYFLVANLAALAIAVGPAAVAGLASAGAGVRASAGAAGLASAGAGARERLHGPLGRAVVLPAAALVAVLLACASNLSKGEVERIYLPFELWLLTATAALPPDRRRRWLAAQLALTLLVQLTLELKW</sequence>
<feature type="transmembrane region" description="Helical" evidence="1">
    <location>
        <begin position="182"/>
        <end position="205"/>
    </location>
</feature>
<protein>
    <recommendedName>
        <fullName evidence="4">Glycosyltransferase family 39 protein</fullName>
    </recommendedName>
</protein>
<feature type="transmembrane region" description="Helical" evidence="1">
    <location>
        <begin position="20"/>
        <end position="39"/>
    </location>
</feature>
<keyword evidence="1" id="KW-0812">Transmembrane</keyword>
<comment type="caution">
    <text evidence="2">The sequence shown here is derived from an EMBL/GenBank/DDBJ whole genome shotgun (WGS) entry which is preliminary data.</text>
</comment>
<feature type="transmembrane region" description="Helical" evidence="1">
    <location>
        <begin position="217"/>
        <end position="241"/>
    </location>
</feature>
<evidence type="ECO:0008006" key="4">
    <source>
        <dbReference type="Google" id="ProtNLM"/>
    </source>
</evidence>
<dbReference type="AlphaFoldDB" id="A0A545AP67"/>
<keyword evidence="1" id="KW-0472">Membrane</keyword>